<reference evidence="2 3" key="1">
    <citation type="submission" date="2021-11" db="EMBL/GenBank/DDBJ databases">
        <title>Genomic of Niabella pedocola.</title>
        <authorList>
            <person name="Wu T."/>
        </authorList>
    </citation>
    <scope>NUCLEOTIDE SEQUENCE [LARGE SCALE GENOMIC DNA]</scope>
    <source>
        <strain evidence="2 3">JCM 31011</strain>
    </source>
</reference>
<name>A0ABS8PM75_9BACT</name>
<dbReference type="Gene3D" id="3.40.50.720">
    <property type="entry name" value="NAD(P)-binding Rossmann-like Domain"/>
    <property type="match status" value="1"/>
</dbReference>
<feature type="domain" description="NAD-dependent epimerase/dehydratase" evidence="1">
    <location>
        <begin position="26"/>
        <end position="162"/>
    </location>
</feature>
<evidence type="ECO:0000313" key="2">
    <source>
        <dbReference type="EMBL" id="MCD2422202.1"/>
    </source>
</evidence>
<dbReference type="SUPFAM" id="SSF51735">
    <property type="entry name" value="NAD(P)-binding Rossmann-fold domains"/>
    <property type="match status" value="1"/>
</dbReference>
<dbReference type="RefSeq" id="WP_231003105.1">
    <property type="nucleotide sequence ID" value="NZ_JAJNEC010000004.1"/>
</dbReference>
<dbReference type="EMBL" id="JAJNEC010000004">
    <property type="protein sequence ID" value="MCD2422202.1"/>
    <property type="molecule type" value="Genomic_DNA"/>
</dbReference>
<dbReference type="Proteomes" id="UP001199816">
    <property type="component" value="Unassembled WGS sequence"/>
</dbReference>
<protein>
    <submittedName>
        <fullName evidence="2">NAD-dependent epimerase/dehydratase family protein</fullName>
    </submittedName>
</protein>
<accession>A0ABS8PM75</accession>
<proteinExistence type="predicted"/>
<gene>
    <name evidence="2" type="ORF">LQ567_05470</name>
</gene>
<comment type="caution">
    <text evidence="2">The sequence shown here is derived from an EMBL/GenBank/DDBJ whole genome shotgun (WGS) entry which is preliminary data.</text>
</comment>
<dbReference type="InterPro" id="IPR036291">
    <property type="entry name" value="NAD(P)-bd_dom_sf"/>
</dbReference>
<dbReference type="InterPro" id="IPR001509">
    <property type="entry name" value="Epimerase_deHydtase"/>
</dbReference>
<sequence>MIIGNGMIAKRFSDYQQQDDFVVFASGVSNSKSQRDADYAREMDLLQATLAAHKEKHFVYFSTCSIYDPTEAASHYVQHKQRVEAYIRQHAETFHIFRVSNVVGASGNPNTIFNYYINHIRAHTNFDIWMHASRNLIDIDDVFALVDQILKQGVYQNGITNIANKKSYDVLSVVKAIEQFLQQEGSYTLVERGSSFEIDVSAITGIAQALQIDFGPDYLLRLLQKYFG</sequence>
<evidence type="ECO:0000313" key="3">
    <source>
        <dbReference type="Proteomes" id="UP001199816"/>
    </source>
</evidence>
<dbReference type="Pfam" id="PF01370">
    <property type="entry name" value="Epimerase"/>
    <property type="match status" value="1"/>
</dbReference>
<evidence type="ECO:0000259" key="1">
    <source>
        <dbReference type="Pfam" id="PF01370"/>
    </source>
</evidence>
<keyword evidence="3" id="KW-1185">Reference proteome</keyword>
<organism evidence="2 3">
    <name type="scientific">Niabella pedocola</name>
    <dbReference type="NCBI Taxonomy" id="1752077"/>
    <lineage>
        <taxon>Bacteria</taxon>
        <taxon>Pseudomonadati</taxon>
        <taxon>Bacteroidota</taxon>
        <taxon>Chitinophagia</taxon>
        <taxon>Chitinophagales</taxon>
        <taxon>Chitinophagaceae</taxon>
        <taxon>Niabella</taxon>
    </lineage>
</organism>